<name>A0A5C6ZAM7_9FLAO</name>
<accession>A0A5C6ZAM7</accession>
<keyword evidence="1" id="KW-0732">Signal</keyword>
<comment type="caution">
    <text evidence="2">The sequence shown here is derived from an EMBL/GenBank/DDBJ whole genome shotgun (WGS) entry which is preliminary data.</text>
</comment>
<dbReference type="Pfam" id="PF19765">
    <property type="entry name" value="DUF6252"/>
    <property type="match status" value="1"/>
</dbReference>
<evidence type="ECO:0000256" key="1">
    <source>
        <dbReference type="SAM" id="SignalP"/>
    </source>
</evidence>
<dbReference type="EMBL" id="VORO01000041">
    <property type="protein sequence ID" value="TXD86721.1"/>
    <property type="molecule type" value="Genomic_DNA"/>
</dbReference>
<dbReference type="Proteomes" id="UP000321578">
    <property type="component" value="Unassembled WGS sequence"/>
</dbReference>
<organism evidence="2 3">
    <name type="scientific">Subsaximicrobium wynnwilliamsii</name>
    <dbReference type="NCBI Taxonomy" id="291179"/>
    <lineage>
        <taxon>Bacteria</taxon>
        <taxon>Pseudomonadati</taxon>
        <taxon>Bacteroidota</taxon>
        <taxon>Flavobacteriia</taxon>
        <taxon>Flavobacteriales</taxon>
        <taxon>Flavobacteriaceae</taxon>
        <taxon>Subsaximicrobium</taxon>
    </lineage>
</organism>
<sequence>MKKLKSMCLAILIIFPLWGLGGCNNDDDNNNNDTLPPATQIGANTVGCLVNGEVFLPKSEGINPAVVVNYEFINGEFYFSLTLNDLRGTGVKTVSVRTSEIDLETGGVYILDKDNTIFESFIGGGGVYGVDASNYFYTNSIKTGELTITRLDLSNSIISGTFWFDAINEESEIVEIRDGRFDYVY</sequence>
<dbReference type="PROSITE" id="PS51257">
    <property type="entry name" value="PROKAR_LIPOPROTEIN"/>
    <property type="match status" value="1"/>
</dbReference>
<dbReference type="RefSeq" id="WP_147088386.1">
    <property type="nucleotide sequence ID" value="NZ_VORM01000040.1"/>
</dbReference>
<reference evidence="2 3" key="1">
    <citation type="submission" date="2019-08" db="EMBL/GenBank/DDBJ databases">
        <title>Genomes of Subsaximicrobium wynnwilliamsii strains.</title>
        <authorList>
            <person name="Bowman J.P."/>
        </authorList>
    </citation>
    <scope>NUCLEOTIDE SEQUENCE [LARGE SCALE GENOMIC DNA]</scope>
    <source>
        <strain evidence="2 3">2-80-2</strain>
    </source>
</reference>
<evidence type="ECO:0000313" key="2">
    <source>
        <dbReference type="EMBL" id="TXD86721.1"/>
    </source>
</evidence>
<gene>
    <name evidence="2" type="ORF">ESY86_19470</name>
</gene>
<evidence type="ECO:0000313" key="3">
    <source>
        <dbReference type="Proteomes" id="UP000321578"/>
    </source>
</evidence>
<keyword evidence="3" id="KW-1185">Reference proteome</keyword>
<protein>
    <submittedName>
        <fullName evidence="2">Uncharacterized protein</fullName>
    </submittedName>
</protein>
<feature type="chain" id="PRO_5023017886" evidence="1">
    <location>
        <begin position="22"/>
        <end position="185"/>
    </location>
</feature>
<dbReference type="OrthoDB" id="881763at2"/>
<proteinExistence type="predicted"/>
<feature type="signal peptide" evidence="1">
    <location>
        <begin position="1"/>
        <end position="21"/>
    </location>
</feature>
<dbReference type="InterPro" id="IPR046219">
    <property type="entry name" value="DUF6252"/>
</dbReference>
<dbReference type="AlphaFoldDB" id="A0A5C6ZAM7"/>